<evidence type="ECO:0000313" key="3">
    <source>
        <dbReference type="Proteomes" id="UP000249739"/>
    </source>
</evidence>
<reference evidence="2 3" key="1">
    <citation type="submission" date="2017-08" db="EMBL/GenBank/DDBJ databases">
        <title>Infants hospitalized years apart are colonized by the same room-sourced microbial strains.</title>
        <authorList>
            <person name="Brooks B."/>
            <person name="Olm M.R."/>
            <person name="Firek B.A."/>
            <person name="Baker R."/>
            <person name="Thomas B.C."/>
            <person name="Morowitz M.J."/>
            <person name="Banfield J.F."/>
        </authorList>
    </citation>
    <scope>NUCLEOTIDE SEQUENCE [LARGE SCALE GENOMIC DNA]</scope>
    <source>
        <strain evidence="2">S2_006_000_R2_64</strain>
    </source>
</reference>
<feature type="transmembrane region" description="Helical" evidence="1">
    <location>
        <begin position="177"/>
        <end position="206"/>
    </location>
</feature>
<feature type="transmembrane region" description="Helical" evidence="1">
    <location>
        <begin position="98"/>
        <end position="117"/>
    </location>
</feature>
<keyword evidence="1" id="KW-1133">Transmembrane helix</keyword>
<feature type="transmembrane region" description="Helical" evidence="1">
    <location>
        <begin position="298"/>
        <end position="319"/>
    </location>
</feature>
<protein>
    <submittedName>
        <fullName evidence="2">Uncharacterized protein</fullName>
    </submittedName>
</protein>
<feature type="transmembrane region" description="Helical" evidence="1">
    <location>
        <begin position="331"/>
        <end position="353"/>
    </location>
</feature>
<accession>A0A2W5FJV0</accession>
<organism evidence="2 3">
    <name type="scientific">Micavibrio aeruginosavorus</name>
    <dbReference type="NCBI Taxonomy" id="349221"/>
    <lineage>
        <taxon>Bacteria</taxon>
        <taxon>Pseudomonadati</taxon>
        <taxon>Bdellovibrionota</taxon>
        <taxon>Bdellovibrionia</taxon>
        <taxon>Bdellovibrionales</taxon>
        <taxon>Pseudobdellovibrionaceae</taxon>
        <taxon>Micavibrio</taxon>
    </lineage>
</organism>
<feature type="transmembrane region" description="Helical" evidence="1">
    <location>
        <begin position="472"/>
        <end position="497"/>
    </location>
</feature>
<dbReference type="AlphaFoldDB" id="A0A2W5FJV0"/>
<gene>
    <name evidence="2" type="ORF">DI586_10395</name>
</gene>
<dbReference type="EMBL" id="QFOT01000155">
    <property type="protein sequence ID" value="PZP54040.1"/>
    <property type="molecule type" value="Genomic_DNA"/>
</dbReference>
<evidence type="ECO:0000256" key="1">
    <source>
        <dbReference type="SAM" id="Phobius"/>
    </source>
</evidence>
<keyword evidence="1" id="KW-0472">Membrane</keyword>
<sequence>MKKIFSGDVFTTFNKNIFLQWLVLFCCLLAIRGSEGLGKSVSLDVNDTIVFSQILNNSEIPASSVSKEYITQSAKVGFTLLPAIWMSSLDIPTNIQFLVFYIVQLGCLAFGLLYFFSAFRKDFGFIFLAMIFCYLSGFSGFGRYLAIGAGFKIVTSGFALTIGFIILGLHLRGKQYWAVGLAALLALYHPSHALVLLCILGGYALWENFVLKTKNFMQLTQLGIATLVLLTPFIFFVLLRVPHSDFNHEAWWSYVFSKTSNLTPLQDGLFVVLGIQAALICGIIALKAKAKEEGLKDLSSRAISIIAVTMVLWAVQIIFTELWPSISIAQAALTRVTPYAVITVVAVLAERTYSAMRSIDDKERIYGFLLAGAAIGTAIPPWLPILHIPTMTPPIIDIDYFFQGSVLEQSSIAILIAGLAWWMWLPHLTPEKAKLWTRVMWATIILFITFLGLRLPSLAVLLMLVFHARANWYAKIPCTNKVIIGLLIAACVIVLIARKPWSFSREDNTTEITTLLDTYVPKNGMVLTLPFRSLHSELALPTRAVFLGYGECQYVFYVPSLIDKVWKRAELLGLKPIDKDPEVCSDWLLNPMCRRQYFEAKAKEQNTVWRTNLAAIKKEAPELTHVLMPETMLCKGDKIQAKTSQGLALVPIENAVASNCPMEGKKEPSD</sequence>
<proteinExistence type="predicted"/>
<feature type="transmembrane region" description="Helical" evidence="1">
    <location>
        <begin position="439"/>
        <end position="466"/>
    </location>
</feature>
<keyword evidence="1" id="KW-0812">Transmembrane</keyword>
<feature type="transmembrane region" description="Helical" evidence="1">
    <location>
        <begin position="268"/>
        <end position="286"/>
    </location>
</feature>
<feature type="transmembrane region" description="Helical" evidence="1">
    <location>
        <begin position="218"/>
        <end position="239"/>
    </location>
</feature>
<evidence type="ECO:0000313" key="2">
    <source>
        <dbReference type="EMBL" id="PZP54040.1"/>
    </source>
</evidence>
<feature type="transmembrane region" description="Helical" evidence="1">
    <location>
        <begin position="153"/>
        <end position="171"/>
    </location>
</feature>
<dbReference type="Proteomes" id="UP000249739">
    <property type="component" value="Unassembled WGS sequence"/>
</dbReference>
<name>A0A2W5FJV0_9BACT</name>
<feature type="transmembrane region" description="Helical" evidence="1">
    <location>
        <begin position="365"/>
        <end position="386"/>
    </location>
</feature>
<feature type="transmembrane region" description="Helical" evidence="1">
    <location>
        <begin position="406"/>
        <end position="427"/>
    </location>
</feature>
<feature type="transmembrane region" description="Helical" evidence="1">
    <location>
        <begin position="123"/>
        <end position="146"/>
    </location>
</feature>
<comment type="caution">
    <text evidence="2">The sequence shown here is derived from an EMBL/GenBank/DDBJ whole genome shotgun (WGS) entry which is preliminary data.</text>
</comment>